<keyword evidence="4" id="KW-0175">Coiled coil</keyword>
<evidence type="ECO:0000256" key="3">
    <source>
        <dbReference type="ARBA" id="ARBA00013368"/>
    </source>
</evidence>
<evidence type="ECO:0000256" key="2">
    <source>
        <dbReference type="ARBA" id="ARBA00011322"/>
    </source>
</evidence>
<dbReference type="GO" id="GO:0016887">
    <property type="term" value="F:ATP hydrolysis activity"/>
    <property type="evidence" value="ECO:0007669"/>
    <property type="project" value="InterPro"/>
</dbReference>
<dbReference type="GO" id="GO:0004527">
    <property type="term" value="F:exonuclease activity"/>
    <property type="evidence" value="ECO:0007669"/>
    <property type="project" value="UniProtKB-KW"/>
</dbReference>
<evidence type="ECO:0000256" key="1">
    <source>
        <dbReference type="ARBA" id="ARBA00006930"/>
    </source>
</evidence>
<dbReference type="AlphaFoldDB" id="A0A1T5JRG0"/>
<keyword evidence="7" id="KW-0540">Nuclease</keyword>
<feature type="domain" description="Rad50/SbcC-type AAA" evidence="6">
    <location>
        <begin position="6"/>
        <end position="183"/>
    </location>
</feature>
<dbReference type="Pfam" id="PF13476">
    <property type="entry name" value="AAA_23"/>
    <property type="match status" value="1"/>
</dbReference>
<dbReference type="Proteomes" id="UP000190857">
    <property type="component" value="Unassembled WGS sequence"/>
</dbReference>
<dbReference type="RefSeq" id="WP_079727758.1">
    <property type="nucleotide sequence ID" value="NZ_FUZP01000001.1"/>
</dbReference>
<dbReference type="OrthoDB" id="9795626at2"/>
<keyword evidence="7" id="KW-0269">Exonuclease</keyword>
<keyword evidence="7" id="KW-0378">Hydrolase</keyword>
<dbReference type="PANTHER" id="PTHR32114:SF2">
    <property type="entry name" value="ABC TRANSPORTER ABCH.3"/>
    <property type="match status" value="1"/>
</dbReference>
<sequence>MKINALTFAGIGPYKAEQHIDFDALEDDGIYLISGKTGAGKSTILDAICFALYNAVPRFDGGPSQTRLRSDYCAPEDPSFVTLEFSVHGDRYRVTRTPEYVRPAKRGGGLTTQKQTAVLERLEAGEWRGIAARPVDVFPEIDRIVGLNKDQFLQVILLAQNRFQEFLLAKNDDRLQVLRSLFGTRRFGDLEQNLADRRAALKGEVEALGDTLRRLADRAVATATFEDDAVEDDTAEVDDTDNVKDLIHVNGAAEIPPAEPLSAPAEPDSEWFDRAARSLAPRVASARAALDQATRELDEAEGRVSDAKDLARRQTRRADAAATLERLGEQAADIVTLRARLAAHARAHALWSLLDGVDSADADVSRARVRLADATEALLADAGAAEALDDGARGDGARGDGARGDEVLNVGALNAEALDHEAVNVTARVAEAPAVAAVGVLTAERVGRLVDELNRTLGEMSEALRDEERAVTLAAELATAEERLHDIDARASELRARLDVLPEMQHDLRTQRDAARLTAARRDDLSASVDDLARKLEAARAGERAEQAAAGALRAEADAVSEHARVAGELSDLFSRRLNGDAAHLAAQLEPGEPCAVCGSREHPQPAVADGEAVTDEALDEGRARVERADQKSKKAADRRRAADDEVAALKIASAGRTPDELSQDLDGETAALKAAEAARAEAAKLDRDIERLDTEHTDAAAASEQLHLERAVVADTLAGLKSRLAEARDRVTSQRGSFDTVAERAGSIRQTVSVAARFLTAAESAEGAEQALEQARAAVARALADSDFSSLDELRAAHLEPGEQAAHAATVRQHDAGLAAAEATLAEPELQGVPAEPVDVGIVSEERDRARERVAHASDVHAAMRERQRTLDAIVAEATATLHTGGEQLAAYNTIRGLANAVEGKEPNDKRMHLEAYVLAAELEEIIAAANARLHTMTSGRFRLEHDDSRAYRGASSGLGLAIRDEYTGRARATASLSGGETFLASLALALGLAEIVTSRAGGITLETLFVDEGFGSLDRETLDITLSTLDSLRTGGRTVGLISHVDAMKEQIPSRLRITSGPTGASTVRQDAVISPLDSVAGPTPAERKTAGA</sequence>
<evidence type="ECO:0000256" key="4">
    <source>
        <dbReference type="SAM" id="Coils"/>
    </source>
</evidence>
<evidence type="ECO:0000256" key="5">
    <source>
        <dbReference type="SAM" id="MobiDB-lite"/>
    </source>
</evidence>
<dbReference type="InterPro" id="IPR038729">
    <property type="entry name" value="Rad50/SbcC_AAA"/>
</dbReference>
<dbReference type="Gene3D" id="3.40.50.300">
    <property type="entry name" value="P-loop containing nucleotide triphosphate hydrolases"/>
    <property type="match status" value="2"/>
</dbReference>
<dbReference type="PANTHER" id="PTHR32114">
    <property type="entry name" value="ABC TRANSPORTER ABCH.3"/>
    <property type="match status" value="1"/>
</dbReference>
<dbReference type="GO" id="GO:0006302">
    <property type="term" value="P:double-strand break repair"/>
    <property type="evidence" value="ECO:0007669"/>
    <property type="project" value="InterPro"/>
</dbReference>
<dbReference type="SUPFAM" id="SSF52540">
    <property type="entry name" value="P-loop containing nucleoside triphosphate hydrolases"/>
    <property type="match status" value="1"/>
</dbReference>
<dbReference type="EMBL" id="FUZP01000001">
    <property type="protein sequence ID" value="SKC53879.1"/>
    <property type="molecule type" value="Genomic_DNA"/>
</dbReference>
<reference evidence="7 8" key="1">
    <citation type="submission" date="2017-02" db="EMBL/GenBank/DDBJ databases">
        <authorList>
            <person name="Peterson S.W."/>
        </authorList>
    </citation>
    <scope>NUCLEOTIDE SEQUENCE [LARGE SCALE GENOMIC DNA]</scope>
    <source>
        <strain evidence="7 8">VKM Ac-2059</strain>
    </source>
</reference>
<dbReference type="STRING" id="123320.SAMN06309945_1783"/>
<feature type="coiled-coil region" evidence="4">
    <location>
        <begin position="283"/>
        <end position="317"/>
    </location>
</feature>
<accession>A0A1T5JRG0</accession>
<dbReference type="Pfam" id="PF13558">
    <property type="entry name" value="SbcC_Walker_B"/>
    <property type="match status" value="1"/>
</dbReference>
<feature type="region of interest" description="Disordered" evidence="5">
    <location>
        <begin position="622"/>
        <end position="643"/>
    </location>
</feature>
<organism evidence="7 8">
    <name type="scientific">Okibacterium fritillariae</name>
    <dbReference type="NCBI Taxonomy" id="123320"/>
    <lineage>
        <taxon>Bacteria</taxon>
        <taxon>Bacillati</taxon>
        <taxon>Actinomycetota</taxon>
        <taxon>Actinomycetes</taxon>
        <taxon>Micrococcales</taxon>
        <taxon>Microbacteriaceae</taxon>
        <taxon>Okibacterium</taxon>
    </lineage>
</organism>
<proteinExistence type="inferred from homology"/>
<feature type="coiled-coil region" evidence="4">
    <location>
        <begin position="450"/>
        <end position="497"/>
    </location>
</feature>
<evidence type="ECO:0000259" key="6">
    <source>
        <dbReference type="Pfam" id="PF13476"/>
    </source>
</evidence>
<evidence type="ECO:0000313" key="8">
    <source>
        <dbReference type="Proteomes" id="UP000190857"/>
    </source>
</evidence>
<protein>
    <recommendedName>
        <fullName evidence="3">Nuclease SbcCD subunit C</fullName>
    </recommendedName>
</protein>
<comment type="similarity">
    <text evidence="1">Belongs to the SMC family. SbcC subfamily.</text>
</comment>
<evidence type="ECO:0000313" key="7">
    <source>
        <dbReference type="EMBL" id="SKC53879.1"/>
    </source>
</evidence>
<gene>
    <name evidence="7" type="ORF">SAMN06309945_1783</name>
</gene>
<keyword evidence="8" id="KW-1185">Reference proteome</keyword>
<name>A0A1T5JRG0_9MICO</name>
<dbReference type="InterPro" id="IPR027417">
    <property type="entry name" value="P-loop_NTPase"/>
</dbReference>
<comment type="subunit">
    <text evidence="2">Heterodimer of SbcC and SbcD.</text>
</comment>